<reference evidence="9" key="2">
    <citation type="submission" date="2020-01" db="EMBL/GenBank/DDBJ databases">
        <authorList>
            <person name="Korhonen P.K.K."/>
            <person name="Guangxu M.G."/>
            <person name="Wang T.W."/>
            <person name="Stroehlein A.J.S."/>
            <person name="Young N.D."/>
            <person name="Ang C.-S.A."/>
            <person name="Fernando D.W.F."/>
            <person name="Lu H.L."/>
            <person name="Taylor S.T."/>
            <person name="Ehtesham M.E.M."/>
            <person name="Najaraj S.H.N."/>
            <person name="Harsha G.H.G."/>
            <person name="Madugundu A.M."/>
            <person name="Renuse S.R."/>
            <person name="Holt D.H."/>
            <person name="Pandey A.P."/>
            <person name="Papenfuss A.P."/>
            <person name="Gasser R.B.G."/>
            <person name="Fischer K.F."/>
        </authorList>
    </citation>
    <scope>NUCLEOTIDE SEQUENCE</scope>
    <source>
        <strain evidence="9">SSS_KF_BRIS2020</strain>
    </source>
</reference>
<feature type="domain" description="Chitin-binding type-2" evidence="8">
    <location>
        <begin position="136"/>
        <end position="189"/>
    </location>
</feature>
<keyword evidence="7" id="KW-0472">Membrane</keyword>
<dbReference type="PANTHER" id="PTHR23301">
    <property type="entry name" value="CHITIN BINDING PERITROPHIN-A"/>
    <property type="match status" value="1"/>
</dbReference>
<keyword evidence="4" id="KW-1015">Disulfide bond</keyword>
<feature type="transmembrane region" description="Helical" evidence="7">
    <location>
        <begin position="571"/>
        <end position="590"/>
    </location>
</feature>
<keyword evidence="5" id="KW-0325">Glycoprotein</keyword>
<dbReference type="EnsemblMetazoa" id="SSS_2620s_mrna">
    <property type="protein sequence ID" value="KAF7495490.1"/>
    <property type="gene ID" value="SSS_2620"/>
</dbReference>
<evidence type="ECO:0000256" key="1">
    <source>
        <dbReference type="ARBA" id="ARBA00022669"/>
    </source>
</evidence>
<proteinExistence type="predicted"/>
<reference evidence="11" key="1">
    <citation type="journal article" date="2020" name="PLoS Negl. Trop. Dis.">
        <title>High-quality nuclear genome for Sarcoptes scabiei-A critical resource for a neglected parasite.</title>
        <authorList>
            <person name="Korhonen P.K."/>
            <person name="Gasser R.B."/>
            <person name="Ma G."/>
            <person name="Wang T."/>
            <person name="Stroehlein A.J."/>
            <person name="Young N.D."/>
            <person name="Ang C.S."/>
            <person name="Fernando D.D."/>
            <person name="Lu H.C."/>
            <person name="Taylor S."/>
            <person name="Reynolds S.L."/>
            <person name="Mofiz E."/>
            <person name="Najaraj S.H."/>
            <person name="Gowda H."/>
            <person name="Madugundu A."/>
            <person name="Renuse S."/>
            <person name="Holt D."/>
            <person name="Pandey A."/>
            <person name="Papenfuss A.T."/>
            <person name="Fischer K."/>
        </authorList>
    </citation>
    <scope>NUCLEOTIDE SEQUENCE [LARGE SCALE GENOMIC DNA]</scope>
</reference>
<feature type="transmembrane region" description="Helical" evidence="7">
    <location>
        <begin position="12"/>
        <end position="34"/>
    </location>
</feature>
<evidence type="ECO:0000256" key="4">
    <source>
        <dbReference type="ARBA" id="ARBA00023157"/>
    </source>
</evidence>
<keyword evidence="1" id="KW-0147">Chitin-binding</keyword>
<name>A0A834RE46_SARSC</name>
<evidence type="ECO:0000256" key="6">
    <source>
        <dbReference type="SAM" id="MobiDB-lite"/>
    </source>
</evidence>
<reference evidence="10" key="3">
    <citation type="submission" date="2022-06" db="UniProtKB">
        <authorList>
            <consortium name="EnsemblMetazoa"/>
        </authorList>
    </citation>
    <scope>IDENTIFICATION</scope>
</reference>
<accession>A0A834RE46</accession>
<keyword evidence="11" id="KW-1185">Reference proteome</keyword>
<evidence type="ECO:0000313" key="9">
    <source>
        <dbReference type="EMBL" id="KAF7495490.1"/>
    </source>
</evidence>
<keyword evidence="3" id="KW-0677">Repeat</keyword>
<dbReference type="GO" id="GO:0008061">
    <property type="term" value="F:chitin binding"/>
    <property type="evidence" value="ECO:0007669"/>
    <property type="project" value="UniProtKB-KW"/>
</dbReference>
<dbReference type="GO" id="GO:0005576">
    <property type="term" value="C:extracellular region"/>
    <property type="evidence" value="ECO:0007669"/>
    <property type="project" value="InterPro"/>
</dbReference>
<gene>
    <name evidence="9" type="ORF">SSS_2620</name>
</gene>
<sequence length="611" mass="69998">MNMVRTKCFSIAMPYHCPTITINLIFFLFNRAYLIASSSLSSIETSNTRLYPYLQQPFQRICLTTNLKGFYVGKTNEGKHCYYVCPENSRRLPEIPVRYLCCSPQYSMDFKTRICVLTRTIATSPNNSFGSSKSVSKYCRYGSIIAHPYNCQLYYRCLFNAKYVLMKCPNGLNFNPILKICDISSGCVKNRSVSIKSKQQIYSGQRKISTNQNRFNEKSSKFSKIATENGTLKPNISEISIKKNSKSFNSHKSVPKKFFKKNQNQNLSKGTKSIRNKFDVKLTNRKKSSKKSQSTTSVPILTSYPTGNSSRDNNNNNLDFTTTPAITNFKKLETNKPTFTTETITEETTKVERDYSTSDSSMHNENGRESTIPYDSMESSTIVELDTSTTPANIESIETTANLSLDQSEISTTSTTPIPLETETTNEAEYFETTIHPTTSTEDLLPIDEEDGETRKRNDLIFEEDSECYEPFSRYKDPEDCQCFYRCELDYRFTRNCCPDESYFNQLQFEPSINGTESATNEDSYCDIIENVDCKTIIQMDIIYSALHLIQFIIDSKNFPLIYCNRKSITVLNYLSVLFTLLSTLSMIVFEQFHYDFGQASNQIKYRSPPI</sequence>
<dbReference type="OrthoDB" id="6516456at2759"/>
<feature type="compositionally biased region" description="Polar residues" evidence="6">
    <location>
        <begin position="298"/>
        <end position="318"/>
    </location>
</feature>
<dbReference type="Pfam" id="PF01607">
    <property type="entry name" value="CBM_14"/>
    <property type="match status" value="1"/>
</dbReference>
<evidence type="ECO:0000256" key="5">
    <source>
        <dbReference type="ARBA" id="ARBA00023180"/>
    </source>
</evidence>
<dbReference type="Proteomes" id="UP000070412">
    <property type="component" value="Unassembled WGS sequence"/>
</dbReference>
<evidence type="ECO:0000313" key="10">
    <source>
        <dbReference type="EnsemblMetazoa" id="KAF7495490.1"/>
    </source>
</evidence>
<protein>
    <recommendedName>
        <fullName evidence="8">Chitin-binding type-2 domain-containing protein</fullName>
    </recommendedName>
</protein>
<evidence type="ECO:0000256" key="3">
    <source>
        <dbReference type="ARBA" id="ARBA00022737"/>
    </source>
</evidence>
<keyword evidence="2" id="KW-0732">Signal</keyword>
<evidence type="ECO:0000313" key="11">
    <source>
        <dbReference type="Proteomes" id="UP000070412"/>
    </source>
</evidence>
<keyword evidence="7" id="KW-1133">Transmembrane helix</keyword>
<dbReference type="EMBL" id="WVUK01000048">
    <property type="protein sequence ID" value="KAF7495490.1"/>
    <property type="molecule type" value="Genomic_DNA"/>
</dbReference>
<dbReference type="PROSITE" id="PS50940">
    <property type="entry name" value="CHIT_BIND_II"/>
    <property type="match status" value="1"/>
</dbReference>
<dbReference type="Gene3D" id="2.170.140.10">
    <property type="entry name" value="Chitin binding domain"/>
    <property type="match status" value="1"/>
</dbReference>
<evidence type="ECO:0000256" key="2">
    <source>
        <dbReference type="ARBA" id="ARBA00022729"/>
    </source>
</evidence>
<dbReference type="InterPro" id="IPR002557">
    <property type="entry name" value="Chitin-bd_dom"/>
</dbReference>
<dbReference type="PANTHER" id="PTHR23301:SF0">
    <property type="entry name" value="CHITIN-BINDING TYPE-2 DOMAIN-CONTAINING PROTEIN-RELATED"/>
    <property type="match status" value="1"/>
</dbReference>
<feature type="region of interest" description="Disordered" evidence="6">
    <location>
        <begin position="262"/>
        <end position="318"/>
    </location>
</feature>
<organism evidence="9">
    <name type="scientific">Sarcoptes scabiei</name>
    <name type="common">Itch mite</name>
    <name type="synonym">Acarus scabiei</name>
    <dbReference type="NCBI Taxonomy" id="52283"/>
    <lineage>
        <taxon>Eukaryota</taxon>
        <taxon>Metazoa</taxon>
        <taxon>Ecdysozoa</taxon>
        <taxon>Arthropoda</taxon>
        <taxon>Chelicerata</taxon>
        <taxon>Arachnida</taxon>
        <taxon>Acari</taxon>
        <taxon>Acariformes</taxon>
        <taxon>Sarcoptiformes</taxon>
        <taxon>Astigmata</taxon>
        <taxon>Psoroptidia</taxon>
        <taxon>Sarcoptoidea</taxon>
        <taxon>Sarcoptidae</taxon>
        <taxon>Sarcoptinae</taxon>
        <taxon>Sarcoptes</taxon>
    </lineage>
</organism>
<evidence type="ECO:0000259" key="8">
    <source>
        <dbReference type="PROSITE" id="PS50940"/>
    </source>
</evidence>
<dbReference type="SMART" id="SM00494">
    <property type="entry name" value="ChtBD2"/>
    <property type="match status" value="1"/>
</dbReference>
<dbReference type="InterPro" id="IPR051940">
    <property type="entry name" value="Chitin_bind-dev_reg"/>
</dbReference>
<evidence type="ECO:0000256" key="7">
    <source>
        <dbReference type="SAM" id="Phobius"/>
    </source>
</evidence>
<dbReference type="SUPFAM" id="SSF57625">
    <property type="entry name" value="Invertebrate chitin-binding proteins"/>
    <property type="match status" value="1"/>
</dbReference>
<dbReference type="AlphaFoldDB" id="A0A834RE46"/>
<dbReference type="InterPro" id="IPR036508">
    <property type="entry name" value="Chitin-bd_dom_sf"/>
</dbReference>
<keyword evidence="7" id="KW-0812">Transmembrane</keyword>
<feature type="region of interest" description="Disordered" evidence="6">
    <location>
        <begin position="351"/>
        <end position="373"/>
    </location>
</feature>